<reference evidence="1" key="1">
    <citation type="journal article" date="2014" name="Int. J. Syst. Evol. Microbiol.">
        <title>Complete genome sequence of Corynebacterium casei LMG S-19264T (=DSM 44701T), isolated from a smear-ripened cheese.</title>
        <authorList>
            <consortium name="US DOE Joint Genome Institute (JGI-PGF)"/>
            <person name="Walter F."/>
            <person name="Albersmeier A."/>
            <person name="Kalinowski J."/>
            <person name="Ruckert C."/>
        </authorList>
    </citation>
    <scope>NUCLEOTIDE SEQUENCE</scope>
    <source>
        <strain evidence="1">CGMCC 1.12919</strain>
    </source>
</reference>
<organism evidence="1 2">
    <name type="scientific">Chelatococcus reniformis</name>
    <dbReference type="NCBI Taxonomy" id="1494448"/>
    <lineage>
        <taxon>Bacteria</taxon>
        <taxon>Pseudomonadati</taxon>
        <taxon>Pseudomonadota</taxon>
        <taxon>Alphaproteobacteria</taxon>
        <taxon>Hyphomicrobiales</taxon>
        <taxon>Chelatococcaceae</taxon>
        <taxon>Chelatococcus</taxon>
    </lineage>
</organism>
<sequence>MARYLKSVPIVEWTYSMRALIIAIVLIALPPPGGIARALDASPANPAFTLYRKGTVNSGERVRWATFNAGQPGNDNLANCELAARLLNINLAQAQGAEQVSFSVFWCERGDDRP</sequence>
<proteinExistence type="predicted"/>
<dbReference type="AlphaFoldDB" id="A0A916USW5"/>
<keyword evidence="2" id="KW-1185">Reference proteome</keyword>
<reference evidence="1" key="2">
    <citation type="submission" date="2020-09" db="EMBL/GenBank/DDBJ databases">
        <authorList>
            <person name="Sun Q."/>
            <person name="Zhou Y."/>
        </authorList>
    </citation>
    <scope>NUCLEOTIDE SEQUENCE</scope>
    <source>
        <strain evidence="1">CGMCC 1.12919</strain>
    </source>
</reference>
<name>A0A916USW5_9HYPH</name>
<gene>
    <name evidence="1" type="ORF">GCM10010994_49070</name>
</gene>
<evidence type="ECO:0000313" key="1">
    <source>
        <dbReference type="EMBL" id="GGC85366.1"/>
    </source>
</evidence>
<dbReference type="Proteomes" id="UP000637002">
    <property type="component" value="Unassembled WGS sequence"/>
</dbReference>
<evidence type="ECO:0000313" key="2">
    <source>
        <dbReference type="Proteomes" id="UP000637002"/>
    </source>
</evidence>
<dbReference type="EMBL" id="BMGG01000009">
    <property type="protein sequence ID" value="GGC85366.1"/>
    <property type="molecule type" value="Genomic_DNA"/>
</dbReference>
<protein>
    <submittedName>
        <fullName evidence="1">Uncharacterized protein</fullName>
    </submittedName>
</protein>
<accession>A0A916USW5</accession>
<comment type="caution">
    <text evidence="1">The sequence shown here is derived from an EMBL/GenBank/DDBJ whole genome shotgun (WGS) entry which is preliminary data.</text>
</comment>